<dbReference type="EMBL" id="LAZR01039137">
    <property type="protein sequence ID" value="KKL17751.1"/>
    <property type="molecule type" value="Genomic_DNA"/>
</dbReference>
<gene>
    <name evidence="1" type="ORF">LCGC14_2482440</name>
</gene>
<organism evidence="1">
    <name type="scientific">marine sediment metagenome</name>
    <dbReference type="NCBI Taxonomy" id="412755"/>
    <lineage>
        <taxon>unclassified sequences</taxon>
        <taxon>metagenomes</taxon>
        <taxon>ecological metagenomes</taxon>
    </lineage>
</organism>
<sequence length="71" mass="8061">MGLFKKKPKIKVGQVWVTDKNNPFAYLQYTIIDIRGKYLQCRYGPGNCVSDSKISLFVQAHDLVKEAPDAD</sequence>
<dbReference type="AlphaFoldDB" id="A0A0F9DJ74"/>
<protein>
    <submittedName>
        <fullName evidence="1">Uncharacterized protein</fullName>
    </submittedName>
</protein>
<name>A0A0F9DJ74_9ZZZZ</name>
<comment type="caution">
    <text evidence="1">The sequence shown here is derived from an EMBL/GenBank/DDBJ whole genome shotgun (WGS) entry which is preliminary data.</text>
</comment>
<proteinExistence type="predicted"/>
<evidence type="ECO:0000313" key="1">
    <source>
        <dbReference type="EMBL" id="KKL17751.1"/>
    </source>
</evidence>
<reference evidence="1" key="1">
    <citation type="journal article" date="2015" name="Nature">
        <title>Complex archaea that bridge the gap between prokaryotes and eukaryotes.</title>
        <authorList>
            <person name="Spang A."/>
            <person name="Saw J.H."/>
            <person name="Jorgensen S.L."/>
            <person name="Zaremba-Niedzwiedzka K."/>
            <person name="Martijn J."/>
            <person name="Lind A.E."/>
            <person name="van Eijk R."/>
            <person name="Schleper C."/>
            <person name="Guy L."/>
            <person name="Ettema T.J."/>
        </authorList>
    </citation>
    <scope>NUCLEOTIDE SEQUENCE</scope>
</reference>
<accession>A0A0F9DJ74</accession>